<sequence length="321" mass="34481">MGFYGKSLKVTGVHPDLDSVIFGPYLVRPERGPDDFLFLEQNGIDEKWDVTRNEIRIEFLETITASNGDYNAWVIEDHKNVLKDIQSVKIVAGRTDADWDKSMIEWSNDTIIINYVRDGLGRSIFYGQMLTLRVEFDPYSGTNGSDKILGTSANDRLSAKGGKDIVYAKRGDDIVKGGVGADGLFGGSGDDRILGGIGNDELFGGLGSDTLKGNGGIDMLFGGGGADRLNGGPGRDVLKGGKGPDVFVFSAGGDRILDFSPDVAGEVLNLRASAGIRNFKDLKANHLEPKGGGTEIEDAFGKTVFLKAVTPQELSADDFLF</sequence>
<dbReference type="PANTHER" id="PTHR38340:SF1">
    <property type="entry name" value="S-LAYER PROTEIN"/>
    <property type="match status" value="1"/>
</dbReference>
<dbReference type="PANTHER" id="PTHR38340">
    <property type="entry name" value="S-LAYER PROTEIN"/>
    <property type="match status" value="1"/>
</dbReference>
<gene>
    <name evidence="3" type="ORF">CLV78_101282</name>
</gene>
<keyword evidence="2" id="KW-0964">Secreted</keyword>
<dbReference type="EMBL" id="PVTD01000001">
    <property type="protein sequence ID" value="PRY26187.1"/>
    <property type="molecule type" value="Genomic_DNA"/>
</dbReference>
<dbReference type="SUPFAM" id="SSF51120">
    <property type="entry name" value="beta-Roll"/>
    <property type="match status" value="1"/>
</dbReference>
<proteinExistence type="predicted"/>
<evidence type="ECO:0000256" key="1">
    <source>
        <dbReference type="ARBA" id="ARBA00004613"/>
    </source>
</evidence>
<dbReference type="InterPro" id="IPR011049">
    <property type="entry name" value="Serralysin-like_metalloprot_C"/>
</dbReference>
<comment type="subcellular location">
    <subcellularLocation>
        <location evidence="1">Secreted</location>
    </subcellularLocation>
</comment>
<accession>A0A2T0RYE6</accession>
<evidence type="ECO:0000256" key="2">
    <source>
        <dbReference type="ARBA" id="ARBA00022525"/>
    </source>
</evidence>
<dbReference type="AlphaFoldDB" id="A0A2T0RYE6"/>
<evidence type="ECO:0000313" key="3">
    <source>
        <dbReference type="EMBL" id="PRY26187.1"/>
    </source>
</evidence>
<evidence type="ECO:0000313" key="4">
    <source>
        <dbReference type="Proteomes" id="UP000239480"/>
    </source>
</evidence>
<dbReference type="InterPro" id="IPR001343">
    <property type="entry name" value="Hemolysn_Ca-bd"/>
</dbReference>
<name>A0A2T0RYE6_9RHOB</name>
<dbReference type="InterPro" id="IPR018511">
    <property type="entry name" value="Hemolysin-typ_Ca-bd_CS"/>
</dbReference>
<protein>
    <submittedName>
        <fullName evidence="3">Hemolysin type calcium-binding protein</fullName>
    </submittedName>
</protein>
<dbReference type="Gene3D" id="2.150.10.10">
    <property type="entry name" value="Serralysin-like metalloprotease, C-terminal"/>
    <property type="match status" value="2"/>
</dbReference>
<comment type="caution">
    <text evidence="3">The sequence shown here is derived from an EMBL/GenBank/DDBJ whole genome shotgun (WGS) entry which is preliminary data.</text>
</comment>
<dbReference type="InterPro" id="IPR050557">
    <property type="entry name" value="RTX_toxin/Mannuronan_C5-epim"/>
</dbReference>
<dbReference type="GO" id="GO:0005509">
    <property type="term" value="F:calcium ion binding"/>
    <property type="evidence" value="ECO:0007669"/>
    <property type="project" value="InterPro"/>
</dbReference>
<reference evidence="3 4" key="1">
    <citation type="submission" date="2018-03" db="EMBL/GenBank/DDBJ databases">
        <title>Genomic Encyclopedia of Archaeal and Bacterial Type Strains, Phase II (KMG-II): from individual species to whole genera.</title>
        <authorList>
            <person name="Goeker M."/>
        </authorList>
    </citation>
    <scope>NUCLEOTIDE SEQUENCE [LARGE SCALE GENOMIC DNA]</scope>
    <source>
        <strain evidence="3 4">DSM 29328</strain>
    </source>
</reference>
<dbReference type="Proteomes" id="UP000239480">
    <property type="component" value="Unassembled WGS sequence"/>
</dbReference>
<keyword evidence="4" id="KW-1185">Reference proteome</keyword>
<dbReference type="PROSITE" id="PS00330">
    <property type="entry name" value="HEMOLYSIN_CALCIUM"/>
    <property type="match status" value="3"/>
</dbReference>
<dbReference type="PRINTS" id="PR00313">
    <property type="entry name" value="CABNDNGRPT"/>
</dbReference>
<organism evidence="3 4">
    <name type="scientific">Aliiruegeria haliotis</name>
    <dbReference type="NCBI Taxonomy" id="1280846"/>
    <lineage>
        <taxon>Bacteria</taxon>
        <taxon>Pseudomonadati</taxon>
        <taxon>Pseudomonadota</taxon>
        <taxon>Alphaproteobacteria</taxon>
        <taxon>Rhodobacterales</taxon>
        <taxon>Roseobacteraceae</taxon>
        <taxon>Aliiruegeria</taxon>
    </lineage>
</organism>
<dbReference type="GO" id="GO:0005576">
    <property type="term" value="C:extracellular region"/>
    <property type="evidence" value="ECO:0007669"/>
    <property type="project" value="UniProtKB-SubCell"/>
</dbReference>
<dbReference type="Pfam" id="PF00353">
    <property type="entry name" value="HemolysinCabind"/>
    <property type="match status" value="3"/>
</dbReference>